<reference evidence="4 5" key="1">
    <citation type="submission" date="2016-02" db="EMBL/GenBank/DDBJ databases">
        <title>Corynebacterium glutamicum N24 whole genome sequencing project.</title>
        <authorList>
            <person name="Matsutani M."/>
            <person name="Nangtapong N."/>
            <person name="Yakushi T."/>
            <person name="Matsushita K."/>
        </authorList>
    </citation>
    <scope>NUCLEOTIDE SEQUENCE [LARGE SCALE GENOMIC DNA]</scope>
    <source>
        <strain evidence="4 5">N24</strain>
    </source>
</reference>
<dbReference type="PANTHER" id="PTHR48106:SF18">
    <property type="entry name" value="QUINONE OXIDOREDUCTASE PIG3"/>
    <property type="match status" value="1"/>
</dbReference>
<dbReference type="GO" id="GO:0016651">
    <property type="term" value="F:oxidoreductase activity, acting on NAD(P)H"/>
    <property type="evidence" value="ECO:0007669"/>
    <property type="project" value="TreeGrafter"/>
</dbReference>
<name>A0A160PRV5_9CORY</name>
<dbReference type="InterPro" id="IPR013154">
    <property type="entry name" value="ADH-like_N"/>
</dbReference>
<dbReference type="Proteomes" id="UP000218244">
    <property type="component" value="Chromosome"/>
</dbReference>
<dbReference type="InterPro" id="IPR011032">
    <property type="entry name" value="GroES-like_sf"/>
</dbReference>
<gene>
    <name evidence="4" type="ORF">N24_2144</name>
</gene>
<dbReference type="RefSeq" id="WP_096456860.1">
    <property type="nucleotide sequence ID" value="NZ_AP017369.1"/>
</dbReference>
<dbReference type="KEGG" id="csur:N24_2144"/>
<evidence type="ECO:0000313" key="4">
    <source>
        <dbReference type="EMBL" id="BAU96406.1"/>
    </source>
</evidence>
<dbReference type="InterPro" id="IPR036291">
    <property type="entry name" value="NAD(P)-bd_dom_sf"/>
</dbReference>
<dbReference type="Gene3D" id="3.90.180.10">
    <property type="entry name" value="Medium-chain alcohol dehydrogenases, catalytic domain"/>
    <property type="match status" value="1"/>
</dbReference>
<dbReference type="SUPFAM" id="SSF50129">
    <property type="entry name" value="GroES-like"/>
    <property type="match status" value="1"/>
</dbReference>
<evidence type="ECO:0000313" key="5">
    <source>
        <dbReference type="Proteomes" id="UP000218244"/>
    </source>
</evidence>
<sequence>MTQVQENVPELMRALVTREVGSEPIMDIADVPVPKWRPGYSLIRVKAASINQLSNTIRKGGFGHTPVPLIQGNDGAGTIVTSERYPAGTRVSAIGGNTFGITEDGMFAEYALIPDGLVTPISANLKWSEAGAFGINFLTAYGAIQRAGGVSAGQNVLITGATGGVGNALVQTVSALGAKPIAVVSTEKKAEYLRDSGIITIDLSTDNVVEKVSELTDSLGVTLVLDPVGGPLFPELQRSLSRQGTLVSIGFTAGNTPQVDLLDLIAGDKRILGYSVNDESESWVSEGLAAIADLAERGLLKPRIDSTVTLANFEEGYARLISRRAVGSIVAMID</sequence>
<dbReference type="Gene3D" id="3.40.50.720">
    <property type="entry name" value="NAD(P)-binding Rossmann-like Domain"/>
    <property type="match status" value="1"/>
</dbReference>
<protein>
    <submittedName>
        <fullName evidence="4">NADPH:quinone reductase</fullName>
    </submittedName>
</protein>
<evidence type="ECO:0000259" key="3">
    <source>
        <dbReference type="SMART" id="SM00829"/>
    </source>
</evidence>
<organism evidence="4 5">
    <name type="scientific">Corynebacterium suranareeae</name>
    <dbReference type="NCBI Taxonomy" id="2506452"/>
    <lineage>
        <taxon>Bacteria</taxon>
        <taxon>Bacillati</taxon>
        <taxon>Actinomycetota</taxon>
        <taxon>Actinomycetes</taxon>
        <taxon>Mycobacteriales</taxon>
        <taxon>Corynebacteriaceae</taxon>
        <taxon>Corynebacterium</taxon>
    </lineage>
</organism>
<evidence type="ECO:0000256" key="1">
    <source>
        <dbReference type="ARBA" id="ARBA00022857"/>
    </source>
</evidence>
<dbReference type="PANTHER" id="PTHR48106">
    <property type="entry name" value="QUINONE OXIDOREDUCTASE PIG3-RELATED"/>
    <property type="match status" value="1"/>
</dbReference>
<proteinExistence type="predicted"/>
<dbReference type="SMART" id="SM00829">
    <property type="entry name" value="PKS_ER"/>
    <property type="match status" value="1"/>
</dbReference>
<dbReference type="SUPFAM" id="SSF51735">
    <property type="entry name" value="NAD(P)-binding Rossmann-fold domains"/>
    <property type="match status" value="1"/>
</dbReference>
<dbReference type="InterPro" id="IPR020843">
    <property type="entry name" value="ER"/>
</dbReference>
<keyword evidence="2" id="KW-0560">Oxidoreductase</keyword>
<dbReference type="Pfam" id="PF00107">
    <property type="entry name" value="ADH_zinc_N"/>
    <property type="match status" value="1"/>
</dbReference>
<keyword evidence="1" id="KW-0521">NADP</keyword>
<dbReference type="EMBL" id="AP017369">
    <property type="protein sequence ID" value="BAU96406.1"/>
    <property type="molecule type" value="Genomic_DNA"/>
</dbReference>
<accession>A0A160PRV5</accession>
<dbReference type="Pfam" id="PF08240">
    <property type="entry name" value="ADH_N"/>
    <property type="match status" value="1"/>
</dbReference>
<evidence type="ECO:0000256" key="2">
    <source>
        <dbReference type="ARBA" id="ARBA00023002"/>
    </source>
</evidence>
<dbReference type="AlphaFoldDB" id="A0A160PRV5"/>
<dbReference type="InterPro" id="IPR013149">
    <property type="entry name" value="ADH-like_C"/>
</dbReference>
<keyword evidence="5" id="KW-1185">Reference proteome</keyword>
<dbReference type="GO" id="GO:0070402">
    <property type="term" value="F:NADPH binding"/>
    <property type="evidence" value="ECO:0007669"/>
    <property type="project" value="TreeGrafter"/>
</dbReference>
<feature type="domain" description="Enoyl reductase (ER)" evidence="3">
    <location>
        <begin position="21"/>
        <end position="331"/>
    </location>
</feature>